<reference evidence="4 5" key="1">
    <citation type="journal article" date="2021" name="Nat. Plants">
        <title>The Taxus genome provides insights into paclitaxel biosynthesis.</title>
        <authorList>
            <person name="Xiong X."/>
            <person name="Gou J."/>
            <person name="Liao Q."/>
            <person name="Li Y."/>
            <person name="Zhou Q."/>
            <person name="Bi G."/>
            <person name="Li C."/>
            <person name="Du R."/>
            <person name="Wang X."/>
            <person name="Sun T."/>
            <person name="Guo L."/>
            <person name="Liang H."/>
            <person name="Lu P."/>
            <person name="Wu Y."/>
            <person name="Zhang Z."/>
            <person name="Ro D.K."/>
            <person name="Shang Y."/>
            <person name="Huang S."/>
            <person name="Yan J."/>
        </authorList>
    </citation>
    <scope>NUCLEOTIDE SEQUENCE [LARGE SCALE GENOMIC DNA]</scope>
    <source>
        <strain evidence="4">Ta-2019</strain>
    </source>
</reference>
<keyword evidence="2" id="KW-0804">Transcription</keyword>
<protein>
    <submittedName>
        <fullName evidence="4">Uncharacterized protein</fullName>
    </submittedName>
</protein>
<keyword evidence="3" id="KW-0809">Transit peptide</keyword>
<keyword evidence="5" id="KW-1185">Reference proteome</keyword>
<dbReference type="AlphaFoldDB" id="A0AA38C2S5"/>
<keyword evidence="2" id="KW-0805">Transcription regulation</keyword>
<dbReference type="Proteomes" id="UP000824469">
    <property type="component" value="Unassembled WGS sequence"/>
</dbReference>
<evidence type="ECO:0000256" key="1">
    <source>
        <dbReference type="ARBA" id="ARBA00007692"/>
    </source>
</evidence>
<comment type="caution">
    <text evidence="4">The sequence shown here is derived from an EMBL/GenBank/DDBJ whole genome shotgun (WGS) entry which is preliminary data.</text>
</comment>
<evidence type="ECO:0000313" key="4">
    <source>
        <dbReference type="EMBL" id="KAH9292935.1"/>
    </source>
</evidence>
<dbReference type="SMART" id="SM00733">
    <property type="entry name" value="Mterf"/>
    <property type="match status" value="3"/>
</dbReference>
<gene>
    <name evidence="4" type="ORF">KI387_041879</name>
</gene>
<accession>A0AA38C2S5</accession>
<dbReference type="Pfam" id="PF02536">
    <property type="entry name" value="mTERF"/>
    <property type="match status" value="1"/>
</dbReference>
<dbReference type="PANTHER" id="PTHR13068">
    <property type="entry name" value="CGI-12 PROTEIN-RELATED"/>
    <property type="match status" value="1"/>
</dbReference>
<dbReference type="InterPro" id="IPR003690">
    <property type="entry name" value="MTERF"/>
</dbReference>
<evidence type="ECO:0000256" key="3">
    <source>
        <dbReference type="ARBA" id="ARBA00022946"/>
    </source>
</evidence>
<proteinExistence type="inferred from homology"/>
<evidence type="ECO:0000256" key="2">
    <source>
        <dbReference type="ARBA" id="ARBA00022472"/>
    </source>
</evidence>
<dbReference type="PANTHER" id="PTHR13068:SF112">
    <property type="entry name" value="TRANSCRIPTION TERMINATION FACTOR 3, MITOCHONDRIAL"/>
    <property type="match status" value="1"/>
</dbReference>
<evidence type="ECO:0000313" key="5">
    <source>
        <dbReference type="Proteomes" id="UP000824469"/>
    </source>
</evidence>
<dbReference type="InterPro" id="IPR038538">
    <property type="entry name" value="MTERF_sf"/>
</dbReference>
<name>A0AA38C2S5_TAXCH</name>
<dbReference type="GO" id="GO:0003676">
    <property type="term" value="F:nucleic acid binding"/>
    <property type="evidence" value="ECO:0007669"/>
    <property type="project" value="InterPro"/>
</dbReference>
<organism evidence="4 5">
    <name type="scientific">Taxus chinensis</name>
    <name type="common">Chinese yew</name>
    <name type="synonym">Taxus wallichiana var. chinensis</name>
    <dbReference type="NCBI Taxonomy" id="29808"/>
    <lineage>
        <taxon>Eukaryota</taxon>
        <taxon>Viridiplantae</taxon>
        <taxon>Streptophyta</taxon>
        <taxon>Embryophyta</taxon>
        <taxon>Tracheophyta</taxon>
        <taxon>Spermatophyta</taxon>
        <taxon>Pinopsida</taxon>
        <taxon>Pinidae</taxon>
        <taxon>Conifers II</taxon>
        <taxon>Cupressales</taxon>
        <taxon>Taxaceae</taxon>
        <taxon>Taxus</taxon>
    </lineage>
</organism>
<sequence>MSNPQYLRLPSTFSPPGRPCAYLCFSRLTLIISGKATPDEAVQEKRERRHNAMRKLLLKECGFSLSQLQTLINRDPCLFRFKTHHHRAEQALQLFIDSGFTSDQVLTEKKWVVSYAHQPRVLSCSLQKNLAPKILFFQKLFGSRANLCKALRRAPILLLSEIATLERKLKDLQRIGLLKHEVEELFLKDPLVLYLSIEKLQKNMDFLTNTAGFRPNIVLTYIQLLNFNVEKRVEAAA</sequence>
<keyword evidence="2" id="KW-0806">Transcription termination</keyword>
<dbReference type="Gene3D" id="1.25.70.10">
    <property type="entry name" value="Transcription termination factor 3, mitochondrial"/>
    <property type="match status" value="1"/>
</dbReference>
<comment type="similarity">
    <text evidence="1">Belongs to the mTERF family.</text>
</comment>
<dbReference type="GO" id="GO:0006353">
    <property type="term" value="P:DNA-templated transcription termination"/>
    <property type="evidence" value="ECO:0007669"/>
    <property type="project" value="UniProtKB-KW"/>
</dbReference>
<dbReference type="EMBL" id="JAHRHJ020001986">
    <property type="protein sequence ID" value="KAH9292935.1"/>
    <property type="molecule type" value="Genomic_DNA"/>
</dbReference>